<proteinExistence type="inferred from homology"/>
<dbReference type="Gene3D" id="3.20.20.80">
    <property type="entry name" value="Glycosidases"/>
    <property type="match status" value="1"/>
</dbReference>
<protein>
    <recommendedName>
        <fullName evidence="3">beta-N-acetylhexosaminidase</fullName>
        <ecNumber evidence="3">3.2.1.52</ecNumber>
    </recommendedName>
</protein>
<dbReference type="Gene3D" id="3.30.379.10">
    <property type="entry name" value="Chitobiase/beta-hexosaminidase domain 2-like"/>
    <property type="match status" value="1"/>
</dbReference>
<keyword evidence="5" id="KW-0326">Glycosidase</keyword>
<evidence type="ECO:0000256" key="5">
    <source>
        <dbReference type="ARBA" id="ARBA00023295"/>
    </source>
</evidence>
<evidence type="ECO:0000256" key="3">
    <source>
        <dbReference type="ARBA" id="ARBA00012663"/>
    </source>
</evidence>
<dbReference type="InterPro" id="IPR017853">
    <property type="entry name" value="GH"/>
</dbReference>
<dbReference type="GO" id="GO:0030203">
    <property type="term" value="P:glycosaminoglycan metabolic process"/>
    <property type="evidence" value="ECO:0007669"/>
    <property type="project" value="TreeGrafter"/>
</dbReference>
<dbReference type="PRINTS" id="PR00738">
    <property type="entry name" value="GLHYDRLASE20"/>
</dbReference>
<dbReference type="InterPro" id="IPR025705">
    <property type="entry name" value="Beta_hexosaminidase_sua/sub"/>
</dbReference>
<dbReference type="RefSeq" id="WP_079721909.1">
    <property type="nucleotide sequence ID" value="NZ_FUYY01000008.1"/>
</dbReference>
<gene>
    <name evidence="10" type="ORF">SAMN05660776_3085</name>
</gene>
<keyword evidence="11" id="KW-1185">Reference proteome</keyword>
<dbReference type="Proteomes" id="UP000190230">
    <property type="component" value="Unassembled WGS sequence"/>
</dbReference>
<dbReference type="EC" id="3.2.1.52" evidence="3"/>
<dbReference type="InterPro" id="IPR015882">
    <property type="entry name" value="HEX_bac_N"/>
</dbReference>
<organism evidence="10 11">
    <name type="scientific">Salegentibacter holothuriorum</name>
    <dbReference type="NCBI Taxonomy" id="241145"/>
    <lineage>
        <taxon>Bacteria</taxon>
        <taxon>Pseudomonadati</taxon>
        <taxon>Bacteroidota</taxon>
        <taxon>Flavobacteriia</taxon>
        <taxon>Flavobacteriales</taxon>
        <taxon>Flavobacteriaceae</taxon>
        <taxon>Salegentibacter</taxon>
    </lineage>
</organism>
<evidence type="ECO:0000256" key="7">
    <source>
        <dbReference type="SAM" id="SignalP"/>
    </source>
</evidence>
<dbReference type="CDD" id="cd06563">
    <property type="entry name" value="GH20_chitobiase-like"/>
    <property type="match status" value="1"/>
</dbReference>
<name>A0A1T5E973_9FLAO</name>
<evidence type="ECO:0000256" key="1">
    <source>
        <dbReference type="ARBA" id="ARBA00001231"/>
    </source>
</evidence>
<evidence type="ECO:0000259" key="8">
    <source>
        <dbReference type="Pfam" id="PF00728"/>
    </source>
</evidence>
<reference evidence="11" key="1">
    <citation type="submission" date="2017-02" db="EMBL/GenBank/DDBJ databases">
        <authorList>
            <person name="Varghese N."/>
            <person name="Submissions S."/>
        </authorList>
    </citation>
    <scope>NUCLEOTIDE SEQUENCE [LARGE SCALE GENOMIC DNA]</scope>
    <source>
        <strain evidence="11">DSM 23405</strain>
    </source>
</reference>
<feature type="chain" id="PRO_5012029842" description="beta-N-acetylhexosaminidase" evidence="7">
    <location>
        <begin position="23"/>
        <end position="543"/>
    </location>
</feature>
<dbReference type="InterPro" id="IPR015883">
    <property type="entry name" value="Glyco_hydro_20_cat"/>
</dbReference>
<sequence length="543" mass="62233">MFKTLKHLSCYLFLLVPFLSMAQDDTVYVIPQPNEIVSKNGSFSHSGQLNLVANNELLDEFLQYALEVLKDNFEGNITRAKSKSAGNVHFILDNKSRNKSKGAYHLLVGKKGVKITAANEQGLFYGLQTLLQMLKSDKNEALAYVEINDAPRFEWRAFMLDEGRYFKGAEQVKKLLDEMARLKMNVFHWHLVDDQGWRIEIKKYPLLTEVGSKRVSTQVGPRKWNSPIQSGVPHEGFYTQEEIKEIVKYAADRHITVVPEIEMPGHASAAIAAYPWLGSSGKEIEVPIKFGVSEDIFNVADPRVYDFLTDVLDEVMTLFPSKVIHIGGDEAKYEHWEQSNMIKKYMDENNLKTFADLQVDFTNRISQYLESKGRKMMGWNEILGQNIHEYQAEKDRGAEEELSKSSVIHFWRGDIKLMTEAAAEGYDIVNSLHTETYLDYSYNDISLERAYKFNPIPASLDEQYHDRIIGTGSQMWGEWIPTSGYMDYMTFPRIAAYAEVGWTQPKQKNFDRFLSSLPALLDAWKAEGIYFAPLEEALPNRSK</sequence>
<comment type="catalytic activity">
    <reaction evidence="1">
        <text>Hydrolysis of terminal non-reducing N-acetyl-D-hexosamine residues in N-acetyl-beta-D-hexosaminides.</text>
        <dbReference type="EC" id="3.2.1.52"/>
    </reaction>
</comment>
<dbReference type="EMBL" id="FUYY01000008">
    <property type="protein sequence ID" value="SKB80547.1"/>
    <property type="molecule type" value="Genomic_DNA"/>
</dbReference>
<evidence type="ECO:0000256" key="6">
    <source>
        <dbReference type="PIRSR" id="PIRSR625705-1"/>
    </source>
</evidence>
<dbReference type="InterPro" id="IPR029018">
    <property type="entry name" value="Hex-like_dom2"/>
</dbReference>
<dbReference type="SUPFAM" id="SSF51445">
    <property type="entry name" value="(Trans)glycosidases"/>
    <property type="match status" value="1"/>
</dbReference>
<dbReference type="AlphaFoldDB" id="A0A1T5E973"/>
<evidence type="ECO:0000256" key="4">
    <source>
        <dbReference type="ARBA" id="ARBA00022801"/>
    </source>
</evidence>
<comment type="similarity">
    <text evidence="2">Belongs to the glycosyl hydrolase 20 family.</text>
</comment>
<dbReference type="Pfam" id="PF00728">
    <property type="entry name" value="Glyco_hydro_20"/>
    <property type="match status" value="1"/>
</dbReference>
<evidence type="ECO:0000313" key="10">
    <source>
        <dbReference type="EMBL" id="SKB80547.1"/>
    </source>
</evidence>
<dbReference type="Pfam" id="PF02838">
    <property type="entry name" value="Glyco_hydro_20b"/>
    <property type="match status" value="1"/>
</dbReference>
<feature type="domain" description="Beta-hexosaminidase bacterial type N-terminal" evidence="9">
    <location>
        <begin position="28"/>
        <end position="150"/>
    </location>
</feature>
<dbReference type="PANTHER" id="PTHR22600:SF57">
    <property type="entry name" value="BETA-N-ACETYLHEXOSAMINIDASE"/>
    <property type="match status" value="1"/>
</dbReference>
<dbReference type="GO" id="GO:0005975">
    <property type="term" value="P:carbohydrate metabolic process"/>
    <property type="evidence" value="ECO:0007669"/>
    <property type="project" value="InterPro"/>
</dbReference>
<dbReference type="STRING" id="241145.SAMN05660776_3085"/>
<evidence type="ECO:0000313" key="11">
    <source>
        <dbReference type="Proteomes" id="UP000190230"/>
    </source>
</evidence>
<keyword evidence="7" id="KW-0732">Signal</keyword>
<accession>A0A1T5E973</accession>
<keyword evidence="4" id="KW-0378">Hydrolase</keyword>
<dbReference type="OrthoDB" id="9763537at2"/>
<feature type="domain" description="Glycoside hydrolase family 20 catalytic" evidence="8">
    <location>
        <begin position="153"/>
        <end position="504"/>
    </location>
</feature>
<dbReference type="PANTHER" id="PTHR22600">
    <property type="entry name" value="BETA-HEXOSAMINIDASE"/>
    <property type="match status" value="1"/>
</dbReference>
<evidence type="ECO:0000259" key="9">
    <source>
        <dbReference type="Pfam" id="PF02838"/>
    </source>
</evidence>
<feature type="signal peptide" evidence="7">
    <location>
        <begin position="1"/>
        <end position="22"/>
    </location>
</feature>
<dbReference type="GO" id="GO:0016020">
    <property type="term" value="C:membrane"/>
    <property type="evidence" value="ECO:0007669"/>
    <property type="project" value="TreeGrafter"/>
</dbReference>
<dbReference type="PIRSF" id="PIRSF001093">
    <property type="entry name" value="B-hxosamndse_ab_euk"/>
    <property type="match status" value="1"/>
</dbReference>
<dbReference type="GO" id="GO:0004563">
    <property type="term" value="F:beta-N-acetylhexosaminidase activity"/>
    <property type="evidence" value="ECO:0007669"/>
    <property type="project" value="UniProtKB-EC"/>
</dbReference>
<dbReference type="SUPFAM" id="SSF55545">
    <property type="entry name" value="beta-N-acetylhexosaminidase-like domain"/>
    <property type="match status" value="1"/>
</dbReference>
<feature type="active site" description="Proton donor" evidence="6">
    <location>
        <position position="330"/>
    </location>
</feature>
<evidence type="ECO:0000256" key="2">
    <source>
        <dbReference type="ARBA" id="ARBA00006285"/>
    </source>
</evidence>